<proteinExistence type="predicted"/>
<evidence type="ECO:0000256" key="1">
    <source>
        <dbReference type="SAM" id="Coils"/>
    </source>
</evidence>
<feature type="domain" description="Reverse transcriptase Ty1/copia-type" evidence="3">
    <location>
        <begin position="237"/>
        <end position="380"/>
    </location>
</feature>
<keyword evidence="5" id="KW-1185">Reference proteome</keyword>
<dbReference type="InterPro" id="IPR013103">
    <property type="entry name" value="RVT_2"/>
</dbReference>
<dbReference type="VEuPathDB" id="FungiDB:CPSG_05305"/>
<accession>E9D537</accession>
<name>E9D537_COCPS</name>
<dbReference type="EMBL" id="GL636492">
    <property type="protein sequence ID" value="EFW18619.1"/>
    <property type="molecule type" value="Genomic_DNA"/>
</dbReference>
<evidence type="ECO:0000259" key="3">
    <source>
        <dbReference type="Pfam" id="PF07727"/>
    </source>
</evidence>
<organism evidence="5">
    <name type="scientific">Coccidioides posadasii (strain RMSCC 757 / Silveira)</name>
    <name type="common">Valley fever fungus</name>
    <dbReference type="NCBI Taxonomy" id="443226"/>
    <lineage>
        <taxon>Eukaryota</taxon>
        <taxon>Fungi</taxon>
        <taxon>Dikarya</taxon>
        <taxon>Ascomycota</taxon>
        <taxon>Pezizomycotina</taxon>
        <taxon>Eurotiomycetes</taxon>
        <taxon>Eurotiomycetidae</taxon>
        <taxon>Onygenales</taxon>
        <taxon>Onygenaceae</taxon>
        <taxon>Coccidioides</taxon>
    </lineage>
</organism>
<reference evidence="5" key="1">
    <citation type="journal article" date="2010" name="Genome Res.">
        <title>Population genomic sequencing of Coccidioides fungi reveals recent hybridization and transposon control.</title>
        <authorList>
            <person name="Neafsey D.E."/>
            <person name="Barker B.M."/>
            <person name="Sharpton T.J."/>
            <person name="Stajich J.E."/>
            <person name="Park D.J."/>
            <person name="Whiston E."/>
            <person name="Hung C.-Y."/>
            <person name="McMahan C."/>
            <person name="White J."/>
            <person name="Sykes S."/>
            <person name="Heiman D."/>
            <person name="Young S."/>
            <person name="Zeng Q."/>
            <person name="Abouelleil A."/>
            <person name="Aftuck L."/>
            <person name="Bessette D."/>
            <person name="Brown A."/>
            <person name="FitzGerald M."/>
            <person name="Lui A."/>
            <person name="Macdonald J.P."/>
            <person name="Priest M."/>
            <person name="Orbach M.J."/>
            <person name="Galgiani J.N."/>
            <person name="Kirkland T.N."/>
            <person name="Cole G.T."/>
            <person name="Birren B.W."/>
            <person name="Henn M.R."/>
            <person name="Taylor J.W."/>
            <person name="Rounsley S.D."/>
        </authorList>
    </citation>
    <scope>NUCLEOTIDE SEQUENCE [LARGE SCALE GENOMIC DNA]</scope>
    <source>
        <strain evidence="5">RMSCC 757 / Silveira</strain>
    </source>
</reference>
<feature type="region of interest" description="Disordered" evidence="2">
    <location>
        <begin position="97"/>
        <end position="118"/>
    </location>
</feature>
<gene>
    <name evidence="4" type="ORF">CPSG_05305</name>
</gene>
<dbReference type="HOGENOM" id="CLU_471721_0_0_1"/>
<dbReference type="STRING" id="443226.E9D537"/>
<dbReference type="Pfam" id="PF07727">
    <property type="entry name" value="RVT_2"/>
    <property type="match status" value="1"/>
</dbReference>
<dbReference type="Proteomes" id="UP000002497">
    <property type="component" value="Unassembled WGS sequence"/>
</dbReference>
<keyword evidence="1" id="KW-0175">Coiled coil</keyword>
<feature type="coiled-coil region" evidence="1">
    <location>
        <begin position="125"/>
        <end position="159"/>
    </location>
</feature>
<reference evidence="5" key="2">
    <citation type="submission" date="2010-03" db="EMBL/GenBank/DDBJ databases">
        <title>The genome sequence of Coccidioides posadasii strain Silveira.</title>
        <authorList>
            <consortium name="The Broad Institute Genome Sequencing Center for Infectious Disease"/>
            <person name="Neafsey D."/>
            <person name="Orbach M."/>
            <person name="Henn M.R."/>
            <person name="Cole G.T."/>
            <person name="Galgiani J."/>
            <person name="Gardner M.J."/>
            <person name="Kirkland T.N."/>
            <person name="Taylor J.W."/>
            <person name="Young S.K."/>
            <person name="Zeng Q."/>
            <person name="Koehrsen M."/>
            <person name="Alvarado L."/>
            <person name="Berlin A."/>
            <person name="Borenstein D."/>
            <person name="Chapman S.B."/>
            <person name="Chen Z."/>
            <person name="Engels R."/>
            <person name="Freedman E."/>
            <person name="Gellesch M."/>
            <person name="Goldberg J."/>
            <person name="Griggs A."/>
            <person name="Gujja S."/>
            <person name="Heilman E."/>
            <person name="Heiman D."/>
            <person name="Howarth C."/>
            <person name="Jen D."/>
            <person name="Larson L."/>
            <person name="Mehta T."/>
            <person name="Neiman D."/>
            <person name="Park D."/>
            <person name="Pearson M."/>
            <person name="Richards J."/>
            <person name="Roberts A."/>
            <person name="Saif S."/>
            <person name="Shea T."/>
            <person name="Shenoy N."/>
            <person name="Sisk P."/>
            <person name="Stolte C."/>
            <person name="Sykes S."/>
            <person name="Walk T."/>
            <person name="White J."/>
            <person name="Yandava C."/>
            <person name="Haas B."/>
            <person name="Nusbaum C."/>
            <person name="Birren B."/>
        </authorList>
    </citation>
    <scope>NUCLEOTIDE SEQUENCE [LARGE SCALE GENOMIC DNA]</scope>
    <source>
        <strain evidence="5">RMSCC 757 / Silveira</strain>
    </source>
</reference>
<protein>
    <recommendedName>
        <fullName evidence="3">Reverse transcriptase Ty1/copia-type domain-containing protein</fullName>
    </recommendedName>
</protein>
<evidence type="ECO:0000313" key="5">
    <source>
        <dbReference type="Proteomes" id="UP000002497"/>
    </source>
</evidence>
<dbReference type="VEuPathDB" id="FungiDB:D8B26_005368"/>
<evidence type="ECO:0000256" key="2">
    <source>
        <dbReference type="SAM" id="MobiDB-lite"/>
    </source>
</evidence>
<sequence>MSTRANAKRSDLRRECQDTLGIRIPPDEIRLMPASHDPYRWRIRKKSTTTPSHLDMLFTKHLSRHSTRTFKLLRDGVGKAFYAVPANDGSPDCLEPIIQPNSDEEPSPTAPLLEDQNGHSLDDEISQWRDITETAQKKNQALERELQQARETNGQLRKLVQMYFRKTKLLEGEFQSHVKGMLQMFIYQAARGKPLQEDLSSSGQFGHSKSTYDGCGCQRMGFPGGRFRYGLSQQPEEVVDVQLPSGIKHDRGKLVGRLRQGLYGLKQSARLWYFTAVEYLKEIDFRVSPYDARMLIHKTRALYLTLHVDDCQMTGPNIEDLNRDFKEIRGQRRRSDTPYLGMELVEQPDGSIFISQECYIDEILREFGMEKCNAVKVPMNKGMKIEFTPGEDPGLDDKFTHANYWKGTGSFQYSVTNARPDTAFAVNYLARLNSGRPPSLSPLLKPSISVHLRPRVNLPLPTSKLQIDNKGAVDLVKAEALTRRSRNIEIRHHIIRNLANKGEIEVEHVAGTANRADLVVMNHRFSLRVRGFEIRGLISSSQMSLHPFLDLLSVLPLPLLCACLAPLDDLRQARQVLL</sequence>
<evidence type="ECO:0000313" key="4">
    <source>
        <dbReference type="EMBL" id="EFW18619.1"/>
    </source>
</evidence>
<dbReference type="AlphaFoldDB" id="E9D537"/>